<dbReference type="Pfam" id="PF13517">
    <property type="entry name" value="FG-GAP_3"/>
    <property type="match status" value="3"/>
</dbReference>
<dbReference type="InterPro" id="IPR028994">
    <property type="entry name" value="Integrin_alpha_N"/>
</dbReference>
<gene>
    <name evidence="3" type="ORF">GCM10009830_23140</name>
</gene>
<dbReference type="PROSITE" id="PS51318">
    <property type="entry name" value="TAT"/>
    <property type="match status" value="1"/>
</dbReference>
<reference evidence="4" key="1">
    <citation type="journal article" date="2019" name="Int. J. Syst. Evol. Microbiol.">
        <title>The Global Catalogue of Microorganisms (GCM) 10K type strain sequencing project: providing services to taxonomists for standard genome sequencing and annotation.</title>
        <authorList>
            <consortium name="The Broad Institute Genomics Platform"/>
            <consortium name="The Broad Institute Genome Sequencing Center for Infectious Disease"/>
            <person name="Wu L."/>
            <person name="Ma J."/>
        </authorList>
    </citation>
    <scope>NUCLEOTIDE SEQUENCE [LARGE SCALE GENOMIC DNA]</scope>
    <source>
        <strain evidence="4">JCM 16001</strain>
    </source>
</reference>
<dbReference type="RefSeq" id="WP_344486219.1">
    <property type="nucleotide sequence ID" value="NZ_BAAAQF010000007.1"/>
</dbReference>
<organism evidence="3 4">
    <name type="scientific">Glycomyces endophyticus</name>
    <dbReference type="NCBI Taxonomy" id="480996"/>
    <lineage>
        <taxon>Bacteria</taxon>
        <taxon>Bacillati</taxon>
        <taxon>Actinomycetota</taxon>
        <taxon>Actinomycetes</taxon>
        <taxon>Glycomycetales</taxon>
        <taxon>Glycomycetaceae</taxon>
        <taxon>Glycomyces</taxon>
    </lineage>
</organism>
<accession>A0ABP4SQF1</accession>
<evidence type="ECO:0000256" key="1">
    <source>
        <dbReference type="ARBA" id="ARBA00022729"/>
    </source>
</evidence>
<sequence>MNRIPSRRTRALRRLAAATAAVVGTALLAAPGPASAQTVDCTTLGDLPTADGIANALETAITCGVEVRVKNRTYMSSTMYATPEAQLHLALTSTPELAPLSGTPSDRKLIESDGVLKQGTSGAVQLRSSNTEAPLIQVSSAELDWPGSTPVPTYEAASAHWEGLADGLDLTVDLGTADLGLRFGVADADAWASLASGLTAGGASWWTTSTAAGAIRWDADDYDSALWTTPFVVRDAAGAASPVELSLDESGALTMDLPGDVLENAAFPLDLSTQWGRTGPFIGEWGSISSAAPEQGIYRGEAGLDDPYFEAAGETGDAIAGGYCDAFATEPCSAQAASYWKFRWPLLQQISSSDGHFFQYQVESAQFTVDAAEGTECVAPDLDLTEPYTPAVTWNDRPSVVDAAASGTCADGTAVYDVSTALTSAWADPGHYDSVTFGTAATTDTARFDGGSGRLDVYIDTIGFYFLQINGSAYVCNLPYGRTADTTPVYGNFPLRTWRPDLVDSGLTWSVSITDAETGGIAFETEPVAATGDRVPTVSIDAANALADGGYDVQYEFASTTTGVVYRPTPCSFTVDTKAPEIVEVAVEPGPYLVGDSVSVEVTIADEGFPAEDGARVVVSCYSDETECSQSNVSLYDRTTASFELELKNSGSTDIWFDATDAVYNSGAGTKITLKPTTSRNDFDSDGYQDLVTVRRSDGALLLHAGDGDGGFAEAVTVASGWDAMTVAMAGDLTGDGIPDLLARDDRTGRLYTYPGDGQGGLAPRIQVGTGWNAINSFASGGDFDMDGDLDLLALRRAEGRVYLYPGLGDGTFGSRSVYGGDASFYGSDSLVVLEDVHGEGHAEFMVRNRGTGGYTVYLGGDGLEIGGRIDVDAALRGGDERDFSQVLPAGDLNGDGYGDFVAVDSRTGELVLRSWSEPAAASLIAAETIDQGWGGQDLPAGPADLTNGIGLVGTDLFARRSSDGTLFLYSGDGLGGFRAEGYGPTVVGTGWNGMNLVENAGDFNGDGFADLFAREASTGTLWLYQGAPGARFSSRLKIGGGWNAMSAIVAGHDYDGDGRYDILAREASTGNLWLYPGTGSGTHAARVLIGTGWGGMSLISAVGDLDHDGVNDIVARRNADNCLYFYAGKPAGGVEGGVKIGCGWDVMNTVASVGDFNGDGHVDWVARHTNGSLYLYAGNGKGAYSSSKVVGTGWGGMDLIV</sequence>
<dbReference type="Proteomes" id="UP001499851">
    <property type="component" value="Unassembled WGS sequence"/>
</dbReference>
<dbReference type="InterPro" id="IPR006311">
    <property type="entry name" value="TAT_signal"/>
</dbReference>
<dbReference type="SUPFAM" id="SSF69318">
    <property type="entry name" value="Integrin alpha N-terminal domain"/>
    <property type="match status" value="2"/>
</dbReference>
<dbReference type="Gene3D" id="2.130.10.130">
    <property type="entry name" value="Integrin alpha, N-terminal"/>
    <property type="match status" value="2"/>
</dbReference>
<comment type="caution">
    <text evidence="3">The sequence shown here is derived from an EMBL/GenBank/DDBJ whole genome shotgun (WGS) entry which is preliminary data.</text>
</comment>
<keyword evidence="1 2" id="KW-0732">Signal</keyword>
<evidence type="ECO:0000313" key="4">
    <source>
        <dbReference type="Proteomes" id="UP001499851"/>
    </source>
</evidence>
<name>A0ABP4SQF1_9ACTN</name>
<protein>
    <recommendedName>
        <fullName evidence="5">VCBS repeat-containing protein</fullName>
    </recommendedName>
</protein>
<dbReference type="PANTHER" id="PTHR44103">
    <property type="entry name" value="PROPROTEIN CONVERTASE P"/>
    <property type="match status" value="1"/>
</dbReference>
<evidence type="ECO:0008006" key="5">
    <source>
        <dbReference type="Google" id="ProtNLM"/>
    </source>
</evidence>
<dbReference type="InterPro" id="IPR013517">
    <property type="entry name" value="FG-GAP"/>
</dbReference>
<proteinExistence type="predicted"/>
<feature type="signal peptide" evidence="2">
    <location>
        <begin position="1"/>
        <end position="36"/>
    </location>
</feature>
<dbReference type="EMBL" id="BAAAQF010000007">
    <property type="protein sequence ID" value="GAA1675860.1"/>
    <property type="molecule type" value="Genomic_DNA"/>
</dbReference>
<feature type="chain" id="PRO_5047279144" description="VCBS repeat-containing protein" evidence="2">
    <location>
        <begin position="37"/>
        <end position="1202"/>
    </location>
</feature>
<evidence type="ECO:0000256" key="2">
    <source>
        <dbReference type="SAM" id="SignalP"/>
    </source>
</evidence>
<evidence type="ECO:0000313" key="3">
    <source>
        <dbReference type="EMBL" id="GAA1675860.1"/>
    </source>
</evidence>
<dbReference type="PANTHER" id="PTHR44103:SF1">
    <property type="entry name" value="PROPROTEIN CONVERTASE P"/>
    <property type="match status" value="1"/>
</dbReference>
<keyword evidence="4" id="KW-1185">Reference proteome</keyword>